<feature type="domain" description="BTB" evidence="4">
    <location>
        <begin position="551"/>
        <end position="621"/>
    </location>
</feature>
<evidence type="ECO:0000313" key="5">
    <source>
        <dbReference type="EMBL" id="OSX64363.1"/>
    </source>
</evidence>
<evidence type="ECO:0000313" key="6">
    <source>
        <dbReference type="Proteomes" id="UP000194127"/>
    </source>
</evidence>
<dbReference type="SUPFAM" id="SSF54695">
    <property type="entry name" value="POZ domain"/>
    <property type="match status" value="2"/>
</dbReference>
<dbReference type="Pfam" id="PF00651">
    <property type="entry name" value="BTB"/>
    <property type="match status" value="3"/>
</dbReference>
<dbReference type="RefSeq" id="XP_024341157.1">
    <property type="nucleotide sequence ID" value="XM_024478753.1"/>
</dbReference>
<dbReference type="Gene3D" id="3.30.710.10">
    <property type="entry name" value="Potassium Channel Kv1.1, Chain A"/>
    <property type="match status" value="4"/>
</dbReference>
<dbReference type="AlphaFoldDB" id="A0A1X6N7H9"/>
<dbReference type="InterPro" id="IPR011333">
    <property type="entry name" value="SKP1/BTB/POZ_sf"/>
</dbReference>
<dbReference type="EMBL" id="KZ110594">
    <property type="protein sequence ID" value="OSX64363.1"/>
    <property type="molecule type" value="Genomic_DNA"/>
</dbReference>
<dbReference type="Proteomes" id="UP000194127">
    <property type="component" value="Unassembled WGS sequence"/>
</dbReference>
<dbReference type="InterPro" id="IPR000210">
    <property type="entry name" value="BTB/POZ_dom"/>
</dbReference>
<keyword evidence="2" id="KW-0677">Repeat</keyword>
<dbReference type="PANTHER" id="PTHR45632">
    <property type="entry name" value="LD33804P"/>
    <property type="match status" value="1"/>
</dbReference>
<gene>
    <name evidence="5" type="ORF">POSPLADRAFT_1045439</name>
</gene>
<accession>A0A1X6N7H9</accession>
<dbReference type="CDD" id="cd18186">
    <property type="entry name" value="BTB_POZ_ZBTB_KLHL-like"/>
    <property type="match status" value="1"/>
</dbReference>
<name>A0A1X6N7H9_9APHY</name>
<feature type="region of interest" description="Disordered" evidence="3">
    <location>
        <begin position="792"/>
        <end position="813"/>
    </location>
</feature>
<evidence type="ECO:0000259" key="4">
    <source>
        <dbReference type="PROSITE" id="PS50097"/>
    </source>
</evidence>
<keyword evidence="6" id="KW-1185">Reference proteome</keyword>
<dbReference type="OrthoDB" id="2665493at2759"/>
<evidence type="ECO:0000256" key="3">
    <source>
        <dbReference type="SAM" id="MobiDB-lite"/>
    </source>
</evidence>
<sequence length="1113" mass="122415">MPSVQKLGGGVSTRSVTCHPFNKASVDVILYSSDGVAFRMHYALFNESSGFFKANLRPSASNARSKQVVQVEVPEHSAVLNVILCFCYPMESPVLSTLALTEAALEAALKYSMQDATSFLKHQMLHFACNSPLRVFAIACRHGLEDVASAAALALSKKAREPSVGDFADELHDLTAGQYMRLLQFCQNPETAPESFCRVKTTQPRNGEDEYEKDSLVSPYTLNAAATDAILCSSDHVGFFVHSAVVAILSPVLDRMLSKAGDSVVMVEGPSLDSMEPDFGGPQLRNDGYVKLVSHAEIRQSDNLNARPVKIDRFNFADLYSAAKKYGIASVLDLLEAVLRQHALEEPFATYFVARRFHLQDIATEAARRTLGLPVDNMSCVEMDDVSARAYIQLVKYHEACTTAAVNLTKDYDWLKSQGFDLTPGHCLVPTSKPHSLNVAIVPTWTRILMANLRPLLRKHPSGGVVMDGRAFTKTVTELHCHSLVCGPCTHLDVAHAVFKACQVIACGVDDAVSQNWSVDIQMPETVEKTSSGGDSGPASVTNHPFTKDSADAVLISFDKIKFRVHRVILSEASHFFDELFSLPQESKSDDASTQTSHEEAPVIHVSEHSSVLDPLLRYCYPMADPVLTSLDVTIATLEAALKYELTEATELLKVQLSTHAKAAPHRVYSIACRHKMEDLALVAAEEVHRQKKAAVFHPDMKSITAGQYAKLLQFCQEGSLPTRQTFISSSTTARIQSEYGKGGEDSAVSLLPSETETADVIIACLDGVDLRAHRVILELASPVLKRMLSDASTTSQSTTDNPANHSDIMGGTTTAANLTESHLASGVATNPRINLAQPSRIVSFLLRFCYPSPGPTPMTPLDIVDVHSAARKYDMKKVLKTFETRIKASENLEKDPLLVYFLACHCGYKSIACIAARRTLGTEVNYDYRPEMELVAARALYNLKMYRARCMNAVTTLMQSDDWLFNKKDKAVSRCAYFARLTRPCWLEPLVMLIIPTLHKDLTGATVKHCFPELLEIVSSAKTTCDRCKGWDVAAVFYRTCDTLANAVDEAISRLAAGGAMASRSSDMINVRISRYTSITSRVPGQKSVNVEERREYPAWDGLDFKQPHEIE</sequence>
<dbReference type="PANTHER" id="PTHR45632:SF3">
    <property type="entry name" value="KELCH-LIKE PROTEIN 32"/>
    <property type="match status" value="1"/>
</dbReference>
<reference evidence="5 6" key="1">
    <citation type="submission" date="2017-04" db="EMBL/GenBank/DDBJ databases">
        <title>Genome Sequence of the Model Brown-Rot Fungus Postia placenta SB12.</title>
        <authorList>
            <consortium name="DOE Joint Genome Institute"/>
            <person name="Gaskell J."/>
            <person name="Kersten P."/>
            <person name="Larrondo L.F."/>
            <person name="Canessa P."/>
            <person name="Martinez D."/>
            <person name="Hibbett D."/>
            <person name="Schmoll M."/>
            <person name="Kubicek C.P."/>
            <person name="Martinez A.T."/>
            <person name="Yadav J."/>
            <person name="Master E."/>
            <person name="Magnuson J.K."/>
            <person name="James T."/>
            <person name="Yaver D."/>
            <person name="Berka R."/>
            <person name="Labutti K."/>
            <person name="Lipzen A."/>
            <person name="Aerts A."/>
            <person name="Barry K."/>
            <person name="Henrissat B."/>
            <person name="Blanchette R."/>
            <person name="Grigoriev I."/>
            <person name="Cullen D."/>
        </authorList>
    </citation>
    <scope>NUCLEOTIDE SEQUENCE [LARGE SCALE GENOMIC DNA]</scope>
    <source>
        <strain evidence="5 6">MAD-698-R-SB12</strain>
    </source>
</reference>
<feature type="domain" description="BTB" evidence="4">
    <location>
        <begin position="759"/>
        <end position="859"/>
    </location>
</feature>
<evidence type="ECO:0000256" key="1">
    <source>
        <dbReference type="ARBA" id="ARBA00022441"/>
    </source>
</evidence>
<dbReference type="SMART" id="SM00225">
    <property type="entry name" value="BTB"/>
    <property type="match status" value="3"/>
</dbReference>
<proteinExistence type="predicted"/>
<dbReference type="GeneID" id="36323703"/>
<feature type="compositionally biased region" description="Low complexity" evidence="3">
    <location>
        <begin position="792"/>
        <end position="801"/>
    </location>
</feature>
<feature type="domain" description="BTB" evidence="4">
    <location>
        <begin position="26"/>
        <end position="96"/>
    </location>
</feature>
<dbReference type="PROSITE" id="PS50097">
    <property type="entry name" value="BTB"/>
    <property type="match status" value="3"/>
</dbReference>
<keyword evidence="1" id="KW-0880">Kelch repeat</keyword>
<dbReference type="STRING" id="670580.A0A1X6N7H9"/>
<protein>
    <recommendedName>
        <fullName evidence="4">BTB domain-containing protein</fullName>
    </recommendedName>
</protein>
<evidence type="ECO:0000256" key="2">
    <source>
        <dbReference type="ARBA" id="ARBA00022737"/>
    </source>
</evidence>
<organism evidence="5 6">
    <name type="scientific">Postia placenta MAD-698-R-SB12</name>
    <dbReference type="NCBI Taxonomy" id="670580"/>
    <lineage>
        <taxon>Eukaryota</taxon>
        <taxon>Fungi</taxon>
        <taxon>Dikarya</taxon>
        <taxon>Basidiomycota</taxon>
        <taxon>Agaricomycotina</taxon>
        <taxon>Agaricomycetes</taxon>
        <taxon>Polyporales</taxon>
        <taxon>Adustoporiaceae</taxon>
        <taxon>Rhodonia</taxon>
    </lineage>
</organism>